<evidence type="ECO:0000256" key="2">
    <source>
        <dbReference type="ARBA" id="ARBA00023125"/>
    </source>
</evidence>
<sequence>MKLDFYQPKNAILKKYIEGYYFIQRQENHKSIEYWTFPNNFFIVSVNLGARVEISQDKIYIASSGEDSVTADFVTRYTKPIEVIYKDVIQEITIYFKPLGIHHFIPKTDLLFEQENGVGFNPFPDFYTVMKELFRLEDRSIQIEKLEQYWLSKFITKDLQLAEFILRDVEADLKINEIAEKHGISRQHLNTLFVKYLGKSPSEYRKIHRFRAALLKKKTTKSLTHLTYESLFYDQSHMVKDFKALTKSNPQAFFKSVDVEKENVWLFI</sequence>
<gene>
    <name evidence="5" type="ORF">G6047_14855</name>
</gene>
<dbReference type="PANTHER" id="PTHR46796">
    <property type="entry name" value="HTH-TYPE TRANSCRIPTIONAL ACTIVATOR RHAS-RELATED"/>
    <property type="match status" value="1"/>
</dbReference>
<dbReference type="SUPFAM" id="SSF46689">
    <property type="entry name" value="Homeodomain-like"/>
    <property type="match status" value="1"/>
</dbReference>
<reference evidence="5" key="1">
    <citation type="submission" date="2020-02" db="EMBL/GenBank/DDBJ databases">
        <title>Flavobacterium sp. genome.</title>
        <authorList>
            <person name="Jung H.S."/>
            <person name="Baek J.H."/>
            <person name="Jeon C.O."/>
        </authorList>
    </citation>
    <scope>NUCLEOTIDE SEQUENCE</scope>
    <source>
        <strain evidence="5">SE-s28</strain>
    </source>
</reference>
<proteinExistence type="predicted"/>
<keyword evidence="2" id="KW-0238">DNA-binding</keyword>
<keyword evidence="6" id="KW-1185">Reference proteome</keyword>
<dbReference type="GO" id="GO:0043565">
    <property type="term" value="F:sequence-specific DNA binding"/>
    <property type="evidence" value="ECO:0007669"/>
    <property type="project" value="InterPro"/>
</dbReference>
<evidence type="ECO:0000313" key="5">
    <source>
        <dbReference type="EMBL" id="NMH29316.1"/>
    </source>
</evidence>
<dbReference type="GO" id="GO:0003700">
    <property type="term" value="F:DNA-binding transcription factor activity"/>
    <property type="evidence" value="ECO:0007669"/>
    <property type="project" value="InterPro"/>
</dbReference>
<organism evidence="5 6">
    <name type="scientific">Flavobacterium silvaticum</name>
    <dbReference type="NCBI Taxonomy" id="1852020"/>
    <lineage>
        <taxon>Bacteria</taxon>
        <taxon>Pseudomonadati</taxon>
        <taxon>Bacteroidota</taxon>
        <taxon>Flavobacteriia</taxon>
        <taxon>Flavobacteriales</taxon>
        <taxon>Flavobacteriaceae</taxon>
        <taxon>Flavobacterium</taxon>
    </lineage>
</organism>
<comment type="caution">
    <text evidence="5">The sequence shown here is derived from an EMBL/GenBank/DDBJ whole genome shotgun (WGS) entry which is preliminary data.</text>
</comment>
<feature type="domain" description="HTH araC/xylS-type" evidence="4">
    <location>
        <begin position="159"/>
        <end position="256"/>
    </location>
</feature>
<evidence type="ECO:0000256" key="1">
    <source>
        <dbReference type="ARBA" id="ARBA00023015"/>
    </source>
</evidence>
<dbReference type="PANTHER" id="PTHR46796:SF13">
    <property type="entry name" value="HTH-TYPE TRANSCRIPTIONAL ACTIVATOR RHAS"/>
    <property type="match status" value="1"/>
</dbReference>
<dbReference type="Pfam" id="PF12833">
    <property type="entry name" value="HTH_18"/>
    <property type="match status" value="1"/>
</dbReference>
<keyword evidence="1" id="KW-0805">Transcription regulation</keyword>
<dbReference type="InterPro" id="IPR050204">
    <property type="entry name" value="AraC_XylS_family_regulators"/>
</dbReference>
<evidence type="ECO:0000259" key="4">
    <source>
        <dbReference type="PROSITE" id="PS01124"/>
    </source>
</evidence>
<accession>A0A972G2L3</accession>
<dbReference type="AlphaFoldDB" id="A0A972G2L3"/>
<evidence type="ECO:0000256" key="3">
    <source>
        <dbReference type="ARBA" id="ARBA00023163"/>
    </source>
</evidence>
<dbReference type="SMART" id="SM00342">
    <property type="entry name" value="HTH_ARAC"/>
    <property type="match status" value="1"/>
</dbReference>
<name>A0A972G2L3_9FLAO</name>
<protein>
    <submittedName>
        <fullName evidence="5">Helix-turn-helix domain-containing protein</fullName>
    </submittedName>
</protein>
<dbReference type="Gene3D" id="1.10.10.60">
    <property type="entry name" value="Homeodomain-like"/>
    <property type="match status" value="1"/>
</dbReference>
<dbReference type="RefSeq" id="WP_169528414.1">
    <property type="nucleotide sequence ID" value="NZ_JAAMPU010000108.1"/>
</dbReference>
<dbReference type="Proteomes" id="UP000712080">
    <property type="component" value="Unassembled WGS sequence"/>
</dbReference>
<dbReference type="EMBL" id="JAAMPU010000108">
    <property type="protein sequence ID" value="NMH29316.1"/>
    <property type="molecule type" value="Genomic_DNA"/>
</dbReference>
<evidence type="ECO:0000313" key="6">
    <source>
        <dbReference type="Proteomes" id="UP000712080"/>
    </source>
</evidence>
<keyword evidence="3" id="KW-0804">Transcription</keyword>
<dbReference type="PROSITE" id="PS01124">
    <property type="entry name" value="HTH_ARAC_FAMILY_2"/>
    <property type="match status" value="1"/>
</dbReference>
<dbReference type="InterPro" id="IPR018060">
    <property type="entry name" value="HTH_AraC"/>
</dbReference>
<dbReference type="InterPro" id="IPR009057">
    <property type="entry name" value="Homeodomain-like_sf"/>
</dbReference>